<reference evidence="3" key="1">
    <citation type="submission" date="2018-06" db="EMBL/GenBank/DDBJ databases">
        <title>Complete genome of Pseudomonas insecticola strain QZS01.</title>
        <authorList>
            <person name="Wang J."/>
            <person name="Su Q."/>
        </authorList>
    </citation>
    <scope>NUCLEOTIDE SEQUENCE [LARGE SCALE GENOMIC DNA]</scope>
    <source>
        <strain evidence="3">QZS01</strain>
    </source>
</reference>
<evidence type="ECO:0000259" key="1">
    <source>
        <dbReference type="Pfam" id="PF18624"/>
    </source>
</evidence>
<dbReference type="EMBL" id="CP029822">
    <property type="protein sequence ID" value="AZS52249.1"/>
    <property type="molecule type" value="Genomic_DNA"/>
</dbReference>
<accession>A0A3Q9JLE0</accession>
<feature type="domain" description="CDI immunity protein" evidence="1">
    <location>
        <begin position="2"/>
        <end position="73"/>
    </location>
</feature>
<organism evidence="2 3">
    <name type="scientific">Entomomonas moraniae</name>
    <dbReference type="NCBI Taxonomy" id="2213226"/>
    <lineage>
        <taxon>Bacteria</taxon>
        <taxon>Pseudomonadati</taxon>
        <taxon>Pseudomonadota</taxon>
        <taxon>Gammaproteobacteria</taxon>
        <taxon>Pseudomonadales</taxon>
        <taxon>Pseudomonadaceae</taxon>
        <taxon>Entomomonas</taxon>
    </lineage>
</organism>
<proteinExistence type="predicted"/>
<evidence type="ECO:0000313" key="2">
    <source>
        <dbReference type="EMBL" id="AZS52249.1"/>
    </source>
</evidence>
<dbReference type="Pfam" id="PF18624">
    <property type="entry name" value="CdiI_4"/>
    <property type="match status" value="1"/>
</dbReference>
<dbReference type="KEGG" id="emo:DM558_12305"/>
<dbReference type="Proteomes" id="UP000273143">
    <property type="component" value="Chromosome"/>
</dbReference>
<name>A0A3Q9JLE0_9GAMM</name>
<evidence type="ECO:0000313" key="3">
    <source>
        <dbReference type="Proteomes" id="UP000273143"/>
    </source>
</evidence>
<dbReference type="CDD" id="cd20688">
    <property type="entry name" value="CdiI_Ecoli_Nm-like"/>
    <property type="match status" value="1"/>
</dbReference>
<sequence>MINRIGFVIDETCCNFPDWSDPDPEHHFDGVMFGVWEGEIIVLEEVSFKYVRLACEKYLELHPGDTDIVNKLLAKISL</sequence>
<dbReference type="NCBIfam" id="NF033826">
    <property type="entry name" value="immun_CdiI"/>
    <property type="match status" value="1"/>
</dbReference>
<dbReference type="AlphaFoldDB" id="A0A3Q9JLE0"/>
<dbReference type="InterPro" id="IPR041256">
    <property type="entry name" value="CdiI_4"/>
</dbReference>
<gene>
    <name evidence="2" type="ORF">DM558_12305</name>
</gene>
<keyword evidence="3" id="KW-1185">Reference proteome</keyword>
<protein>
    <recommendedName>
        <fullName evidence="1">CDI immunity protein domain-containing protein</fullName>
    </recommendedName>
</protein>